<comment type="similarity">
    <text evidence="9">Belongs to the binding-protein-dependent transport system permease family.</text>
</comment>
<reference evidence="11 12" key="1">
    <citation type="submission" date="2019-04" db="EMBL/GenBank/DDBJ databases">
        <authorList>
            <person name="Li Y."/>
            <person name="Wang J."/>
        </authorList>
    </citation>
    <scope>NUCLEOTIDE SEQUENCE [LARGE SCALE GENOMIC DNA]</scope>
    <source>
        <strain evidence="11 12">DSM 14668</strain>
    </source>
</reference>
<dbReference type="AlphaFoldDB" id="A0A4U1JHW9"/>
<dbReference type="PANTHER" id="PTHR30406:SF1">
    <property type="entry name" value="SULFATE TRANSPORT SYSTEM PERMEASE PROTEIN CYSW"/>
    <property type="match status" value="1"/>
</dbReference>
<dbReference type="InterPro" id="IPR000515">
    <property type="entry name" value="MetI-like"/>
</dbReference>
<evidence type="ECO:0000256" key="5">
    <source>
        <dbReference type="ARBA" id="ARBA00022989"/>
    </source>
</evidence>
<evidence type="ECO:0000256" key="4">
    <source>
        <dbReference type="ARBA" id="ARBA00022692"/>
    </source>
</evidence>
<evidence type="ECO:0000256" key="7">
    <source>
        <dbReference type="ARBA" id="ARBA00023136"/>
    </source>
</evidence>
<evidence type="ECO:0000256" key="1">
    <source>
        <dbReference type="ARBA" id="ARBA00004651"/>
    </source>
</evidence>
<dbReference type="PANTHER" id="PTHR30406">
    <property type="entry name" value="SULFATE TRANSPORT SYSTEM PERMEASE PROTEIN"/>
    <property type="match status" value="1"/>
</dbReference>
<feature type="transmembrane region" description="Helical" evidence="9">
    <location>
        <begin position="330"/>
        <end position="350"/>
    </location>
</feature>
<comment type="subcellular location">
    <subcellularLocation>
        <location evidence="1 9">Cell membrane</location>
        <topology evidence="1 9">Multi-pass membrane protein</topology>
    </subcellularLocation>
</comment>
<comment type="subunit">
    <text evidence="2">The complex is composed of two ATP-binding proteins (CysA), two transmembrane proteins (CysT and CysW) and a solute-binding protein (CysP).</text>
</comment>
<comment type="function">
    <text evidence="8">Part of the ABC transporter complex CysAWTP (TC 3.A.1.6.1) involved in sulfate/thiosulfate import. Probably responsible for the translocation of the substrate across the membrane.</text>
</comment>
<feature type="domain" description="ABC transmembrane type-1" evidence="10">
    <location>
        <begin position="80"/>
        <end position="351"/>
    </location>
</feature>
<evidence type="ECO:0000256" key="3">
    <source>
        <dbReference type="ARBA" id="ARBA00022448"/>
    </source>
</evidence>
<dbReference type="Pfam" id="PF00528">
    <property type="entry name" value="BPD_transp_1"/>
    <property type="match status" value="1"/>
</dbReference>
<sequence length="371" mass="40071">MTVETTEVRDAPRTRAAATKIRRAQQDPAWLRWILTGLAIAVVVVLIVLPVLHVFAGALAEGAGVYWKNLVEDPDTRHAIGLTLTVVPIAVAANVVFGVAAAWAIARFSFPGRTLLTALIDLPFSVSPVVAGLMFVLIFGLQGYFGAFLRRDGYAIMPYLVSALLVLLLAVASFVFRPSQRRARRGLWKTPPLGLALAGATVFVLLVLAQQALGVWPTNKSLKIIFATPGLVLATAFVTFPFVARELIPVMNAIGADEELAALSLGANGWQMFWHVTVPNVKWGLVYGIILCNARAMGEFGAVYVVSGHIAGETDTMPLRIEKLFQEYNMPGSFAVASVLTLLAIVTLVVKRKLEDRIPAPEQGRRTGAHP</sequence>
<feature type="transmembrane region" description="Helical" evidence="9">
    <location>
        <begin position="285"/>
        <end position="310"/>
    </location>
</feature>
<evidence type="ECO:0000256" key="9">
    <source>
        <dbReference type="RuleBase" id="RU363032"/>
    </source>
</evidence>
<dbReference type="SUPFAM" id="SSF161098">
    <property type="entry name" value="MetI-like"/>
    <property type="match status" value="1"/>
</dbReference>
<keyword evidence="5 9" id="KW-1133">Transmembrane helix</keyword>
<dbReference type="PROSITE" id="PS50928">
    <property type="entry name" value="ABC_TM1"/>
    <property type="match status" value="1"/>
</dbReference>
<evidence type="ECO:0000256" key="8">
    <source>
        <dbReference type="ARBA" id="ARBA00025323"/>
    </source>
</evidence>
<gene>
    <name evidence="11" type="ORF">E8A74_06280</name>
</gene>
<feature type="transmembrane region" description="Helical" evidence="9">
    <location>
        <begin position="153"/>
        <end position="172"/>
    </location>
</feature>
<dbReference type="OrthoDB" id="9795403at2"/>
<evidence type="ECO:0000256" key="2">
    <source>
        <dbReference type="ARBA" id="ARBA00011779"/>
    </source>
</evidence>
<dbReference type="InterPro" id="IPR035906">
    <property type="entry name" value="MetI-like_sf"/>
</dbReference>
<keyword evidence="6" id="KW-0764">Sulfate transport</keyword>
<feature type="transmembrane region" description="Helical" evidence="9">
    <location>
        <begin position="193"/>
        <end position="212"/>
    </location>
</feature>
<organism evidence="11 12">
    <name type="scientific">Polyangium fumosum</name>
    <dbReference type="NCBI Taxonomy" id="889272"/>
    <lineage>
        <taxon>Bacteria</taxon>
        <taxon>Pseudomonadati</taxon>
        <taxon>Myxococcota</taxon>
        <taxon>Polyangia</taxon>
        <taxon>Polyangiales</taxon>
        <taxon>Polyangiaceae</taxon>
        <taxon>Polyangium</taxon>
    </lineage>
</organism>
<keyword evidence="4 9" id="KW-0812">Transmembrane</keyword>
<comment type="caution">
    <text evidence="11">The sequence shown here is derived from an EMBL/GenBank/DDBJ whole genome shotgun (WGS) entry which is preliminary data.</text>
</comment>
<keyword evidence="12" id="KW-1185">Reference proteome</keyword>
<feature type="transmembrane region" description="Helical" evidence="9">
    <location>
        <begin position="224"/>
        <end position="244"/>
    </location>
</feature>
<dbReference type="Gene3D" id="1.10.3720.10">
    <property type="entry name" value="MetI-like"/>
    <property type="match status" value="2"/>
</dbReference>
<name>A0A4U1JHW9_9BACT</name>
<evidence type="ECO:0000313" key="12">
    <source>
        <dbReference type="Proteomes" id="UP000309215"/>
    </source>
</evidence>
<dbReference type="Proteomes" id="UP000309215">
    <property type="component" value="Unassembled WGS sequence"/>
</dbReference>
<dbReference type="GO" id="GO:0005886">
    <property type="term" value="C:plasma membrane"/>
    <property type="evidence" value="ECO:0007669"/>
    <property type="project" value="UniProtKB-SubCell"/>
</dbReference>
<protein>
    <submittedName>
        <fullName evidence="11">Sulfate ABC transporter permease</fullName>
    </submittedName>
</protein>
<dbReference type="GO" id="GO:0015419">
    <property type="term" value="F:ABC-type sulfate transporter activity"/>
    <property type="evidence" value="ECO:0007669"/>
    <property type="project" value="InterPro"/>
</dbReference>
<dbReference type="RefSeq" id="WP_136928001.1">
    <property type="nucleotide sequence ID" value="NZ_SSMQ01000004.1"/>
</dbReference>
<evidence type="ECO:0000313" key="11">
    <source>
        <dbReference type="EMBL" id="TKD12207.1"/>
    </source>
</evidence>
<feature type="transmembrane region" description="Helical" evidence="9">
    <location>
        <begin position="30"/>
        <end position="59"/>
    </location>
</feature>
<dbReference type="CDD" id="cd06261">
    <property type="entry name" value="TM_PBP2"/>
    <property type="match status" value="1"/>
</dbReference>
<dbReference type="EMBL" id="SSMQ01000004">
    <property type="protein sequence ID" value="TKD12207.1"/>
    <property type="molecule type" value="Genomic_DNA"/>
</dbReference>
<feature type="transmembrane region" description="Helical" evidence="9">
    <location>
        <begin position="118"/>
        <end position="141"/>
    </location>
</feature>
<keyword evidence="3 9" id="KW-0813">Transport</keyword>
<dbReference type="InterPro" id="IPR005667">
    <property type="entry name" value="Sulph_transpt2"/>
</dbReference>
<feature type="transmembrane region" description="Helical" evidence="9">
    <location>
        <begin position="79"/>
        <end position="106"/>
    </location>
</feature>
<evidence type="ECO:0000259" key="10">
    <source>
        <dbReference type="PROSITE" id="PS50928"/>
    </source>
</evidence>
<keyword evidence="7 9" id="KW-0472">Membrane</keyword>
<evidence type="ECO:0000256" key="6">
    <source>
        <dbReference type="ARBA" id="ARBA00023032"/>
    </source>
</evidence>
<proteinExistence type="inferred from homology"/>
<accession>A0A4U1JHW9</accession>